<dbReference type="eggNOG" id="ENOG502S2QW">
    <property type="taxonomic scope" value="Eukaryota"/>
</dbReference>
<dbReference type="FunCoup" id="G3ANA8">
    <property type="interactions" value="75"/>
</dbReference>
<keyword evidence="2" id="KW-0812">Transmembrane</keyword>
<dbReference type="PANTHER" id="PTHR37792:SF1">
    <property type="entry name" value="RIBONUCLEASE MRP PROTEIN SUBUNIT RMP1"/>
    <property type="match status" value="1"/>
</dbReference>
<dbReference type="Pfam" id="PF20945">
    <property type="entry name" value="RMP1"/>
    <property type="match status" value="1"/>
</dbReference>
<dbReference type="CDD" id="cd22573">
    <property type="entry name" value="RMP1_RBD"/>
    <property type="match status" value="1"/>
</dbReference>
<dbReference type="OrthoDB" id="5414547at2759"/>
<dbReference type="STRING" id="619300.G3ANA8"/>
<dbReference type="AlphaFoldDB" id="G3ANA8"/>
<dbReference type="RefSeq" id="XP_007375767.1">
    <property type="nucleotide sequence ID" value="XM_007375705.1"/>
</dbReference>
<keyword evidence="2" id="KW-1133">Transmembrane helix</keyword>
<organism evidence="5">
    <name type="scientific">Spathaspora passalidarum (strain NRRL Y-27907 / 11-Y1)</name>
    <dbReference type="NCBI Taxonomy" id="619300"/>
    <lineage>
        <taxon>Eukaryota</taxon>
        <taxon>Fungi</taxon>
        <taxon>Dikarya</taxon>
        <taxon>Ascomycota</taxon>
        <taxon>Saccharomycotina</taxon>
        <taxon>Pichiomycetes</taxon>
        <taxon>Debaryomycetaceae</taxon>
        <taxon>Spathaspora</taxon>
    </lineage>
</organism>
<dbReference type="InParanoid" id="G3ANA8"/>
<feature type="transmembrane region" description="Helical" evidence="2">
    <location>
        <begin position="89"/>
        <end position="113"/>
    </location>
</feature>
<accession>G3ANA8</accession>
<feature type="compositionally biased region" description="Basic and acidic residues" evidence="1">
    <location>
        <begin position="180"/>
        <end position="189"/>
    </location>
</feature>
<dbReference type="GO" id="GO:0000294">
    <property type="term" value="P:nuclear-transcribed mRNA catabolic process, RNase MRP-dependent"/>
    <property type="evidence" value="ECO:0007669"/>
    <property type="project" value="TreeGrafter"/>
</dbReference>
<dbReference type="EMBL" id="GL996502">
    <property type="protein sequence ID" value="EGW32491.1"/>
    <property type="molecule type" value="Genomic_DNA"/>
</dbReference>
<dbReference type="GO" id="GO:0000466">
    <property type="term" value="P:maturation of 5.8S rRNA from tricistronic rRNA transcript (SSU-rRNA, 5.8S rRNA, LSU-rRNA)"/>
    <property type="evidence" value="ECO:0007669"/>
    <property type="project" value="TreeGrafter"/>
</dbReference>
<reference evidence="4 5" key="1">
    <citation type="journal article" date="2011" name="Proc. Natl. Acad. Sci. U.S.A.">
        <title>Comparative genomics of xylose-fermenting fungi for enhanced biofuel production.</title>
        <authorList>
            <person name="Wohlbach D.J."/>
            <person name="Kuo A."/>
            <person name="Sato T.K."/>
            <person name="Potts K.M."/>
            <person name="Salamov A.A."/>
            <person name="LaButti K.M."/>
            <person name="Sun H."/>
            <person name="Clum A."/>
            <person name="Pangilinan J.L."/>
            <person name="Lindquist E.A."/>
            <person name="Lucas S."/>
            <person name="Lapidus A."/>
            <person name="Jin M."/>
            <person name="Gunawan C."/>
            <person name="Balan V."/>
            <person name="Dale B.E."/>
            <person name="Jeffries T.W."/>
            <person name="Zinkel R."/>
            <person name="Barry K.W."/>
            <person name="Grigoriev I.V."/>
            <person name="Gasch A.P."/>
        </authorList>
    </citation>
    <scope>NUCLEOTIDE SEQUENCE [LARGE SCALE GENOMIC DNA]</scope>
    <source>
        <strain evidence="5">NRRL Y-27907 / 11-Y1</strain>
    </source>
</reference>
<dbReference type="GeneID" id="18870150"/>
<evidence type="ECO:0000256" key="2">
    <source>
        <dbReference type="SAM" id="Phobius"/>
    </source>
</evidence>
<name>G3ANA8_SPAPN</name>
<sequence>MNHATYKGLTNEYEIVALLHHRSKNQHRQADWFMHLNITYRHLRRILKLQIDINRLQPKPKKNQSKILYKTNEIVKLSQGLIKRSKSAYYSYNSILCLGQFITLGFALLASLAKINRLLLEIPSVANSATTRIFIPEVVKDVPEQSEPSQEPSLSIDDIFDTKPKKKKKKSRSATPSTIDDIKQTGSDKPKKKKKKKSAIDDIFG</sequence>
<gene>
    <name evidence="4" type="ORF">SPAPADRAFT_138790</name>
</gene>
<keyword evidence="2" id="KW-0472">Membrane</keyword>
<evidence type="ECO:0000313" key="5">
    <source>
        <dbReference type="Proteomes" id="UP000000709"/>
    </source>
</evidence>
<dbReference type="OMA" id="VIPRCYI"/>
<dbReference type="KEGG" id="spaa:SPAPADRAFT_138790"/>
<dbReference type="Proteomes" id="UP000000709">
    <property type="component" value="Unassembled WGS sequence"/>
</dbReference>
<evidence type="ECO:0000259" key="3">
    <source>
        <dbReference type="Pfam" id="PF20945"/>
    </source>
</evidence>
<feature type="region of interest" description="Disordered" evidence="1">
    <location>
        <begin position="144"/>
        <end position="205"/>
    </location>
</feature>
<keyword evidence="5" id="KW-1185">Reference proteome</keyword>
<evidence type="ECO:0000256" key="1">
    <source>
        <dbReference type="SAM" id="MobiDB-lite"/>
    </source>
</evidence>
<dbReference type="GO" id="GO:0000172">
    <property type="term" value="C:ribonuclease MRP complex"/>
    <property type="evidence" value="ECO:0007669"/>
    <property type="project" value="InterPro"/>
</dbReference>
<dbReference type="PANTHER" id="PTHR37792">
    <property type="entry name" value="RIBONUCLEASE MRP PROTEIN SUBUNIT RMP1"/>
    <property type="match status" value="1"/>
</dbReference>
<dbReference type="GO" id="GO:0042134">
    <property type="term" value="F:rRNA primary transcript binding"/>
    <property type="evidence" value="ECO:0007669"/>
    <property type="project" value="InterPro"/>
</dbReference>
<dbReference type="HOGENOM" id="CLU_031977_1_1_1"/>
<dbReference type="InterPro" id="IPR047204">
    <property type="entry name" value="RMP1_RBD"/>
</dbReference>
<evidence type="ECO:0000313" key="4">
    <source>
        <dbReference type="EMBL" id="EGW32491.1"/>
    </source>
</evidence>
<proteinExistence type="predicted"/>
<feature type="domain" description="RNase MRP protein 1 RNA binding" evidence="3">
    <location>
        <begin position="15"/>
        <end position="114"/>
    </location>
</feature>
<dbReference type="InterPro" id="IPR047205">
    <property type="entry name" value="RMP1"/>
</dbReference>
<protein>
    <recommendedName>
        <fullName evidence="3">RNase MRP protein 1 RNA binding domain-containing protein</fullName>
    </recommendedName>
</protein>